<name>A0A0B1SPX4_OESDE</name>
<dbReference type="EMBL" id="KN557874">
    <property type="protein sequence ID" value="KHJ87383.1"/>
    <property type="molecule type" value="Genomic_DNA"/>
</dbReference>
<proteinExistence type="predicted"/>
<organism evidence="2 3">
    <name type="scientific">Oesophagostomum dentatum</name>
    <name type="common">Nodular worm</name>
    <dbReference type="NCBI Taxonomy" id="61180"/>
    <lineage>
        <taxon>Eukaryota</taxon>
        <taxon>Metazoa</taxon>
        <taxon>Ecdysozoa</taxon>
        <taxon>Nematoda</taxon>
        <taxon>Chromadorea</taxon>
        <taxon>Rhabditida</taxon>
        <taxon>Rhabditina</taxon>
        <taxon>Rhabditomorpha</taxon>
        <taxon>Strongyloidea</taxon>
        <taxon>Strongylidae</taxon>
        <taxon>Oesophagostomum</taxon>
    </lineage>
</organism>
<protein>
    <submittedName>
        <fullName evidence="2">Uncharacterized protein</fullName>
    </submittedName>
</protein>
<reference evidence="2 3" key="1">
    <citation type="submission" date="2014-03" db="EMBL/GenBank/DDBJ databases">
        <title>Draft genome of the hookworm Oesophagostomum dentatum.</title>
        <authorList>
            <person name="Mitreva M."/>
        </authorList>
    </citation>
    <scope>NUCLEOTIDE SEQUENCE [LARGE SCALE GENOMIC DNA]</scope>
    <source>
        <strain evidence="2 3">OD-Hann</strain>
    </source>
</reference>
<feature type="chain" id="PRO_5002064857" evidence="1">
    <location>
        <begin position="23"/>
        <end position="51"/>
    </location>
</feature>
<evidence type="ECO:0000313" key="2">
    <source>
        <dbReference type="EMBL" id="KHJ87383.1"/>
    </source>
</evidence>
<evidence type="ECO:0000256" key="1">
    <source>
        <dbReference type="SAM" id="SignalP"/>
    </source>
</evidence>
<accession>A0A0B1SPX4</accession>
<dbReference type="AlphaFoldDB" id="A0A0B1SPX4"/>
<dbReference type="Proteomes" id="UP000053660">
    <property type="component" value="Unassembled WGS sequence"/>
</dbReference>
<evidence type="ECO:0000313" key="3">
    <source>
        <dbReference type="Proteomes" id="UP000053660"/>
    </source>
</evidence>
<gene>
    <name evidence="2" type="ORF">OESDEN_12845</name>
</gene>
<feature type="signal peptide" evidence="1">
    <location>
        <begin position="1"/>
        <end position="22"/>
    </location>
</feature>
<keyword evidence="3" id="KW-1185">Reference proteome</keyword>
<sequence>MKSTILLTAVLVFALATTFVEGFPGIGIHIPLYMGSDNWLNRIIKGFTIPG</sequence>
<keyword evidence="1" id="KW-0732">Signal</keyword>